<organism evidence="3 4">
    <name type="scientific">Datura stramonium</name>
    <name type="common">Jimsonweed</name>
    <name type="synonym">Common thornapple</name>
    <dbReference type="NCBI Taxonomy" id="4076"/>
    <lineage>
        <taxon>Eukaryota</taxon>
        <taxon>Viridiplantae</taxon>
        <taxon>Streptophyta</taxon>
        <taxon>Embryophyta</taxon>
        <taxon>Tracheophyta</taxon>
        <taxon>Spermatophyta</taxon>
        <taxon>Magnoliopsida</taxon>
        <taxon>eudicotyledons</taxon>
        <taxon>Gunneridae</taxon>
        <taxon>Pentapetalae</taxon>
        <taxon>asterids</taxon>
        <taxon>lamiids</taxon>
        <taxon>Solanales</taxon>
        <taxon>Solanaceae</taxon>
        <taxon>Solanoideae</taxon>
        <taxon>Datureae</taxon>
        <taxon>Datura</taxon>
    </lineage>
</organism>
<evidence type="ECO:0000313" key="4">
    <source>
        <dbReference type="Proteomes" id="UP000823775"/>
    </source>
</evidence>
<keyword evidence="1" id="KW-0175">Coiled coil</keyword>
<feature type="coiled-coil region" evidence="1">
    <location>
        <begin position="134"/>
        <end position="164"/>
    </location>
</feature>
<keyword evidence="4" id="KW-1185">Reference proteome</keyword>
<evidence type="ECO:0000256" key="1">
    <source>
        <dbReference type="SAM" id="Coils"/>
    </source>
</evidence>
<dbReference type="Proteomes" id="UP000823775">
    <property type="component" value="Unassembled WGS sequence"/>
</dbReference>
<reference evidence="3 4" key="1">
    <citation type="journal article" date="2021" name="BMC Genomics">
        <title>Datura genome reveals duplications of psychoactive alkaloid biosynthetic genes and high mutation rate following tissue culture.</title>
        <authorList>
            <person name="Rajewski A."/>
            <person name="Carter-House D."/>
            <person name="Stajich J."/>
            <person name="Litt A."/>
        </authorList>
    </citation>
    <scope>NUCLEOTIDE SEQUENCE [LARGE SCALE GENOMIC DNA]</scope>
    <source>
        <strain evidence="3">AR-01</strain>
    </source>
</reference>
<feature type="region of interest" description="Disordered" evidence="2">
    <location>
        <begin position="43"/>
        <end position="66"/>
    </location>
</feature>
<sequence length="193" mass="22470">MMKFLSLSYKSWWEKVRGNFLEIYMQFLVNVVGLVTNAFREHNEERPSQDERSSSHEDHCWKKVKPSLDEPRDTNLHVVEISDNNDHASSLKEEVRVILEDMYGKDTSILANIAAEVEKSESFVKVKEHFDLVLSEKDEKLKKLSGARQSLKEAKKKVKELKAFEMLPRKELNRSNLKSQSLKQSTVDVLMFP</sequence>
<evidence type="ECO:0000256" key="2">
    <source>
        <dbReference type="SAM" id="MobiDB-lite"/>
    </source>
</evidence>
<accession>A0ABS8V9V4</accession>
<comment type="caution">
    <text evidence="3">The sequence shown here is derived from an EMBL/GenBank/DDBJ whole genome shotgun (WGS) entry which is preliminary data.</text>
</comment>
<dbReference type="EMBL" id="JACEIK010003752">
    <property type="protein sequence ID" value="MCD9642985.1"/>
    <property type="molecule type" value="Genomic_DNA"/>
</dbReference>
<proteinExistence type="predicted"/>
<evidence type="ECO:0000313" key="3">
    <source>
        <dbReference type="EMBL" id="MCD9642985.1"/>
    </source>
</evidence>
<name>A0ABS8V9V4_DATST</name>
<gene>
    <name evidence="3" type="ORF">HAX54_030083</name>
</gene>
<protein>
    <submittedName>
        <fullName evidence="3">Uncharacterized protein</fullName>
    </submittedName>
</protein>